<feature type="domain" description="CBM10" evidence="7">
    <location>
        <begin position="30"/>
        <end position="68"/>
    </location>
</feature>
<dbReference type="EMBL" id="MCFG01000256">
    <property type="protein sequence ID" value="ORX77271.1"/>
    <property type="molecule type" value="Genomic_DNA"/>
</dbReference>
<dbReference type="OrthoDB" id="661148at2759"/>
<dbReference type="InterPro" id="IPR042185">
    <property type="entry name" value="Serpin_sf_2"/>
</dbReference>
<feature type="domain" description="CBM10" evidence="7">
    <location>
        <begin position="74"/>
        <end position="110"/>
    </location>
</feature>
<reference evidence="8 9" key="1">
    <citation type="submission" date="2016-08" db="EMBL/GenBank/DDBJ databases">
        <title>A Parts List for Fungal Cellulosomes Revealed by Comparative Genomics.</title>
        <authorList>
            <consortium name="DOE Joint Genome Institute"/>
            <person name="Haitjema C.H."/>
            <person name="Gilmore S.P."/>
            <person name="Henske J.K."/>
            <person name="Solomon K.V."/>
            <person name="De Groot R."/>
            <person name="Kuo A."/>
            <person name="Mondo S.J."/>
            <person name="Salamov A.A."/>
            <person name="Labutti K."/>
            <person name="Zhao Z."/>
            <person name="Chiniquy J."/>
            <person name="Barry K."/>
            <person name="Brewer H.M."/>
            <person name="Purvine S.O."/>
            <person name="Wright A.T."/>
            <person name="Boxma B."/>
            <person name="Van Alen T."/>
            <person name="Hackstein J.H."/>
            <person name="Baker S.E."/>
            <person name="Grigoriev I.V."/>
            <person name="O'Malley M.A."/>
        </authorList>
    </citation>
    <scope>NUCLEOTIDE SEQUENCE [LARGE SCALE GENOMIC DNA]</scope>
    <source>
        <strain evidence="8 9">S4</strain>
    </source>
</reference>
<sequence length="511" mass="58146">MNNLTLFILGLVLIYIPACLSNNSNPGGVLCFSQALNPSYPCCKGNKVVYSDKSGDWGVENGQWCGIGNGTTEFCFSIALGYPCCKKCDVLYVDEDGQWGVEDNKWCGIKDNCESIVKEEDSINNNSTDISSNNDFEFAFLKIENKKKNMLYSPLSIEYALKMLQEGANNNTFDEINKVVKGIELPKYSRIDKILSLANGLFIRDIYYKDIKTEYINTLKEKYDAEVIKDEFRNANNVNQWIKDKTLEIIKNMLSDNIVQDPSIAMLLVNALAIDMEWGYRFDCKDTHGEIFYKNNGEEMLATMMVNKEVSSDCIAYYKDDDLTVITMDLKKYEGIQFEFMAIMPKDNLSGYVENVTKEQINEIDKKLKLSSDSSDGVNVKIPKFKFDYNLNLKSNLMNLGIKDVFDKNRADLTKIAENPTNNFFIADALHKADIEFTEKGVKAAAVTIMTGGWVGMVAIIKNPINIIINKPFMFIIRDKNTKDVWFTGTVYEPNLWENDKEDYYSFSGGW</sequence>
<dbReference type="InterPro" id="IPR023796">
    <property type="entry name" value="Serpin_dom"/>
</dbReference>
<dbReference type="STRING" id="1754192.A0A1Y1WUP0"/>
<dbReference type="InterPro" id="IPR000215">
    <property type="entry name" value="Serpin_fam"/>
</dbReference>
<keyword evidence="2 6" id="KW-0732">Signal</keyword>
<evidence type="ECO:0000256" key="2">
    <source>
        <dbReference type="ARBA" id="ARBA00022729"/>
    </source>
</evidence>
<dbReference type="PROSITE" id="PS00284">
    <property type="entry name" value="SERPIN"/>
    <property type="match status" value="1"/>
</dbReference>
<dbReference type="Pfam" id="PF02013">
    <property type="entry name" value="CBM_10"/>
    <property type="match status" value="2"/>
</dbReference>
<comment type="caution">
    <text evidence="8">The sequence shown here is derived from an EMBL/GenBank/DDBJ whole genome shotgun (WGS) entry which is preliminary data.</text>
</comment>
<proteinExistence type="inferred from homology"/>
<dbReference type="Proteomes" id="UP000193944">
    <property type="component" value="Unassembled WGS sequence"/>
</dbReference>
<evidence type="ECO:0000256" key="6">
    <source>
        <dbReference type="SAM" id="SignalP"/>
    </source>
</evidence>
<protein>
    <submittedName>
        <fullName evidence="8">Cellulosomal serpin</fullName>
    </submittedName>
</protein>
<dbReference type="GO" id="GO:0005615">
    <property type="term" value="C:extracellular space"/>
    <property type="evidence" value="ECO:0007669"/>
    <property type="project" value="InterPro"/>
</dbReference>
<organism evidence="8 9">
    <name type="scientific">Anaeromyces robustus</name>
    <dbReference type="NCBI Taxonomy" id="1754192"/>
    <lineage>
        <taxon>Eukaryota</taxon>
        <taxon>Fungi</taxon>
        <taxon>Fungi incertae sedis</taxon>
        <taxon>Chytridiomycota</taxon>
        <taxon>Chytridiomycota incertae sedis</taxon>
        <taxon>Neocallimastigomycetes</taxon>
        <taxon>Neocallimastigales</taxon>
        <taxon>Neocallimastigaceae</taxon>
        <taxon>Anaeromyces</taxon>
    </lineage>
</organism>
<feature type="signal peptide" evidence="6">
    <location>
        <begin position="1"/>
        <end position="21"/>
    </location>
</feature>
<dbReference type="GO" id="GO:0004867">
    <property type="term" value="F:serine-type endopeptidase inhibitor activity"/>
    <property type="evidence" value="ECO:0007669"/>
    <property type="project" value="InterPro"/>
</dbReference>
<dbReference type="Gene3D" id="3.90.1220.10">
    <property type="entry name" value="Cellulose docking domain, dockering"/>
    <property type="match status" value="2"/>
</dbReference>
<dbReference type="InterPro" id="IPR042178">
    <property type="entry name" value="Serpin_sf_1"/>
</dbReference>
<dbReference type="SMART" id="SM00093">
    <property type="entry name" value="SERPIN"/>
    <property type="match status" value="1"/>
</dbReference>
<evidence type="ECO:0000256" key="3">
    <source>
        <dbReference type="ARBA" id="ARBA00022737"/>
    </source>
</evidence>
<feature type="chain" id="PRO_5012779138" evidence="6">
    <location>
        <begin position="22"/>
        <end position="511"/>
    </location>
</feature>
<dbReference type="SUPFAM" id="SSF56574">
    <property type="entry name" value="Serpins"/>
    <property type="match status" value="1"/>
</dbReference>
<dbReference type="InterPro" id="IPR036186">
    <property type="entry name" value="Serpin_sf"/>
</dbReference>
<dbReference type="PROSITE" id="PS51763">
    <property type="entry name" value="CBM10"/>
    <property type="match status" value="2"/>
</dbReference>
<dbReference type="Gene3D" id="2.30.39.10">
    <property type="entry name" value="Alpha-1-antitrypsin, domain 1"/>
    <property type="match status" value="1"/>
</dbReference>
<keyword evidence="4" id="KW-0378">Hydrolase</keyword>
<dbReference type="PANTHER" id="PTHR11461">
    <property type="entry name" value="SERINE PROTEASE INHIBITOR, SERPIN"/>
    <property type="match status" value="1"/>
</dbReference>
<dbReference type="GO" id="GO:0016787">
    <property type="term" value="F:hydrolase activity"/>
    <property type="evidence" value="ECO:0007669"/>
    <property type="project" value="UniProtKB-KW"/>
</dbReference>
<dbReference type="Gene3D" id="3.30.497.10">
    <property type="entry name" value="Antithrombin, subunit I, domain 2"/>
    <property type="match status" value="1"/>
</dbReference>
<comment type="similarity">
    <text evidence="1 5">Belongs to the serpin family.</text>
</comment>
<accession>A0A1Y1WUP0</accession>
<dbReference type="SUPFAM" id="SSF64571">
    <property type="entry name" value="Cellulose docking domain, dockering"/>
    <property type="match status" value="2"/>
</dbReference>
<dbReference type="AlphaFoldDB" id="A0A1Y1WUP0"/>
<reference evidence="8 9" key="2">
    <citation type="submission" date="2016-08" db="EMBL/GenBank/DDBJ databases">
        <title>Pervasive Adenine N6-methylation of Active Genes in Fungi.</title>
        <authorList>
            <consortium name="DOE Joint Genome Institute"/>
            <person name="Mondo S.J."/>
            <person name="Dannebaum R.O."/>
            <person name="Kuo R.C."/>
            <person name="Labutti K."/>
            <person name="Haridas S."/>
            <person name="Kuo A."/>
            <person name="Salamov A."/>
            <person name="Ahrendt S.R."/>
            <person name="Lipzen A."/>
            <person name="Sullivan W."/>
            <person name="Andreopoulos W.B."/>
            <person name="Clum A."/>
            <person name="Lindquist E."/>
            <person name="Daum C."/>
            <person name="Ramamoorthy G.K."/>
            <person name="Gryganskyi A."/>
            <person name="Culley D."/>
            <person name="Magnuson J.K."/>
            <person name="James T.Y."/>
            <person name="O'Malley M.A."/>
            <person name="Stajich J.E."/>
            <person name="Spatafora J.W."/>
            <person name="Visel A."/>
            <person name="Grigoriev I.V."/>
        </authorList>
    </citation>
    <scope>NUCLEOTIDE SEQUENCE [LARGE SCALE GENOMIC DNA]</scope>
    <source>
        <strain evidence="8 9">S4</strain>
    </source>
</reference>
<keyword evidence="3" id="KW-0677">Repeat</keyword>
<dbReference type="InterPro" id="IPR002883">
    <property type="entry name" value="CBM10/Dockerin_dom"/>
</dbReference>
<dbReference type="Pfam" id="PF00079">
    <property type="entry name" value="Serpin"/>
    <property type="match status" value="1"/>
</dbReference>
<evidence type="ECO:0000313" key="9">
    <source>
        <dbReference type="Proteomes" id="UP000193944"/>
    </source>
</evidence>
<evidence type="ECO:0000259" key="7">
    <source>
        <dbReference type="PROSITE" id="PS51763"/>
    </source>
</evidence>
<evidence type="ECO:0000256" key="4">
    <source>
        <dbReference type="ARBA" id="ARBA00022801"/>
    </source>
</evidence>
<keyword evidence="9" id="KW-1185">Reference proteome</keyword>
<evidence type="ECO:0000256" key="1">
    <source>
        <dbReference type="ARBA" id="ARBA00009500"/>
    </source>
</evidence>
<evidence type="ECO:0000256" key="5">
    <source>
        <dbReference type="RuleBase" id="RU000411"/>
    </source>
</evidence>
<dbReference type="PANTHER" id="PTHR11461:SF211">
    <property type="entry name" value="GH10112P-RELATED"/>
    <property type="match status" value="1"/>
</dbReference>
<dbReference type="InterPro" id="IPR023795">
    <property type="entry name" value="Serpin_CS"/>
</dbReference>
<gene>
    <name evidence="8" type="ORF">BCR32DRAFT_328990</name>
</gene>
<evidence type="ECO:0000313" key="8">
    <source>
        <dbReference type="EMBL" id="ORX77271.1"/>
    </source>
</evidence>
<dbReference type="InterPro" id="IPR009034">
    <property type="entry name" value="Dockerin_dom_fun_sf"/>
</dbReference>
<name>A0A1Y1WUP0_9FUNG</name>